<name>A0A1I4W4P6_9FLAO</name>
<feature type="domain" description="CSD" evidence="3">
    <location>
        <begin position="17"/>
        <end position="78"/>
    </location>
</feature>
<dbReference type="PANTHER" id="PTHR11544">
    <property type="entry name" value="COLD SHOCK DOMAIN CONTAINING PROTEINS"/>
    <property type="match status" value="1"/>
</dbReference>
<keyword evidence="2" id="KW-0963">Cytoplasm</keyword>
<comment type="subcellular location">
    <subcellularLocation>
        <location evidence="1">Cytoplasm</location>
    </subcellularLocation>
</comment>
<dbReference type="PIRSF" id="PIRSF002599">
    <property type="entry name" value="Cold_shock_A"/>
    <property type="match status" value="1"/>
</dbReference>
<sequence length="79" mass="8918">MIIKIKLISLSRKYNTMNKGTVKFFNDEKGYGFIKDDETGSEYFVHVSGLADKVEQNDKVSFDLEQGKKGVNAVNVKVI</sequence>
<dbReference type="GO" id="GO:0003676">
    <property type="term" value="F:nucleic acid binding"/>
    <property type="evidence" value="ECO:0007669"/>
    <property type="project" value="InterPro"/>
</dbReference>
<protein>
    <submittedName>
        <fullName evidence="4">Cold shock protein (Beta-ribbon, CspA family)</fullName>
    </submittedName>
</protein>
<reference evidence="5" key="1">
    <citation type="submission" date="2016-10" db="EMBL/GenBank/DDBJ databases">
        <authorList>
            <person name="Varghese N."/>
            <person name="Submissions S."/>
        </authorList>
    </citation>
    <scope>NUCLEOTIDE SEQUENCE [LARGE SCALE GENOMIC DNA]</scope>
    <source>
        <strain evidence="5">XJ109</strain>
    </source>
</reference>
<dbReference type="SMART" id="SM00357">
    <property type="entry name" value="CSP"/>
    <property type="match status" value="1"/>
</dbReference>
<dbReference type="Pfam" id="PF00313">
    <property type="entry name" value="CSD"/>
    <property type="match status" value="1"/>
</dbReference>
<evidence type="ECO:0000256" key="2">
    <source>
        <dbReference type="ARBA" id="ARBA00022490"/>
    </source>
</evidence>
<dbReference type="PROSITE" id="PS51857">
    <property type="entry name" value="CSD_2"/>
    <property type="match status" value="1"/>
</dbReference>
<dbReference type="InterPro" id="IPR012156">
    <property type="entry name" value="Cold_shock_CspA"/>
</dbReference>
<dbReference type="InterPro" id="IPR011129">
    <property type="entry name" value="CSD"/>
</dbReference>
<proteinExistence type="predicted"/>
<evidence type="ECO:0000256" key="1">
    <source>
        <dbReference type="ARBA" id="ARBA00004496"/>
    </source>
</evidence>
<evidence type="ECO:0000313" key="5">
    <source>
        <dbReference type="Proteomes" id="UP000199149"/>
    </source>
</evidence>
<dbReference type="STRING" id="684065.SAMN05421738_106121"/>
<dbReference type="InterPro" id="IPR012340">
    <property type="entry name" value="NA-bd_OB-fold"/>
</dbReference>
<evidence type="ECO:0000313" key="4">
    <source>
        <dbReference type="EMBL" id="SFN08019.1"/>
    </source>
</evidence>
<dbReference type="InterPro" id="IPR050181">
    <property type="entry name" value="Cold_shock_domain"/>
</dbReference>
<dbReference type="GO" id="GO:0005829">
    <property type="term" value="C:cytosol"/>
    <property type="evidence" value="ECO:0007669"/>
    <property type="project" value="UniProtKB-ARBA"/>
</dbReference>
<dbReference type="Gene3D" id="2.40.50.140">
    <property type="entry name" value="Nucleic acid-binding proteins"/>
    <property type="match status" value="1"/>
</dbReference>
<dbReference type="EMBL" id="FOUZ01000006">
    <property type="protein sequence ID" value="SFN08019.1"/>
    <property type="molecule type" value="Genomic_DNA"/>
</dbReference>
<dbReference type="SUPFAM" id="SSF50249">
    <property type="entry name" value="Nucleic acid-binding proteins"/>
    <property type="match status" value="1"/>
</dbReference>
<dbReference type="CDD" id="cd04458">
    <property type="entry name" value="CSP_CDS"/>
    <property type="match status" value="1"/>
</dbReference>
<organism evidence="4 5">
    <name type="scientific">Algoriella xinjiangensis</name>
    <dbReference type="NCBI Taxonomy" id="684065"/>
    <lineage>
        <taxon>Bacteria</taxon>
        <taxon>Pseudomonadati</taxon>
        <taxon>Bacteroidota</taxon>
        <taxon>Flavobacteriia</taxon>
        <taxon>Flavobacteriales</taxon>
        <taxon>Weeksellaceae</taxon>
        <taxon>Algoriella</taxon>
    </lineage>
</organism>
<dbReference type="InterPro" id="IPR002059">
    <property type="entry name" value="CSP_DNA-bd"/>
</dbReference>
<dbReference type="PRINTS" id="PR00050">
    <property type="entry name" value="COLDSHOCK"/>
</dbReference>
<evidence type="ECO:0000259" key="3">
    <source>
        <dbReference type="PROSITE" id="PS51857"/>
    </source>
</evidence>
<accession>A0A1I4W4P6</accession>
<dbReference type="AlphaFoldDB" id="A0A1I4W4P6"/>
<keyword evidence="5" id="KW-1185">Reference proteome</keyword>
<dbReference type="Proteomes" id="UP000199149">
    <property type="component" value="Unassembled WGS sequence"/>
</dbReference>
<gene>
    <name evidence="4" type="ORF">SAMN05421738_106121</name>
</gene>